<dbReference type="Proteomes" id="UP000270224">
    <property type="component" value="Unassembled WGS sequence"/>
</dbReference>
<dbReference type="EMBL" id="RJUG01000002">
    <property type="protein sequence ID" value="ROI09799.1"/>
    <property type="molecule type" value="Genomic_DNA"/>
</dbReference>
<comment type="caution">
    <text evidence="1">The sequence shown here is derived from an EMBL/GenBank/DDBJ whole genome shotgun (WGS) entry which is preliminary data.</text>
</comment>
<dbReference type="RefSeq" id="WP_123265052.1">
    <property type="nucleotide sequence ID" value="NZ_RJUG01000002.1"/>
</dbReference>
<dbReference type="AlphaFoldDB" id="A0A3N0X0J3"/>
<evidence type="ECO:0000313" key="1">
    <source>
        <dbReference type="EMBL" id="ROI09799.1"/>
    </source>
</evidence>
<name>A0A3N0X0J3_9FLAO</name>
<sequence length="67" mass="7016">MAINEAEVKAAVKAKLIVVRENIDDADEALDVLVDAMYEIMKALLQNATVTGTCGGAGQPLTLGKIT</sequence>
<proteinExistence type="predicted"/>
<accession>A0A3N0X0J3</accession>
<organism evidence="1 2">
    <name type="scientific">Kaistella daneshvariae</name>
    <dbReference type="NCBI Taxonomy" id="2487074"/>
    <lineage>
        <taxon>Bacteria</taxon>
        <taxon>Pseudomonadati</taxon>
        <taxon>Bacteroidota</taxon>
        <taxon>Flavobacteriia</taxon>
        <taxon>Flavobacteriales</taxon>
        <taxon>Weeksellaceae</taxon>
        <taxon>Chryseobacterium group</taxon>
        <taxon>Kaistella</taxon>
    </lineage>
</organism>
<dbReference type="OrthoDB" id="1267957at2"/>
<evidence type="ECO:0000313" key="2">
    <source>
        <dbReference type="Proteomes" id="UP000270224"/>
    </source>
</evidence>
<gene>
    <name evidence="1" type="ORF">EGI11_03310</name>
</gene>
<protein>
    <submittedName>
        <fullName evidence="1">Uncharacterized protein</fullName>
    </submittedName>
</protein>
<reference evidence="2" key="1">
    <citation type="submission" date="2018-11" db="EMBL/GenBank/DDBJ databases">
        <title>Proposal to divide the Flavobacteriaceae and reorganize its genera based on Amino Acid Identity values calculated from whole genome sequences.</title>
        <authorList>
            <person name="Nicholson A.C."/>
            <person name="Gulvik C.A."/>
            <person name="Whitney A.M."/>
            <person name="Humrighouse B.W."/>
            <person name="Bell M."/>
            <person name="Holmens B."/>
            <person name="Steigerwalt A."/>
            <person name="Villarma A."/>
            <person name="Sheth M."/>
            <person name="Batra D."/>
            <person name="Pryor J."/>
            <person name="Bernardet J.-F."/>
            <person name="Hugo C."/>
            <person name="Kampfer P."/>
            <person name="Newman J."/>
            <person name="Mcquiston J.R."/>
        </authorList>
    </citation>
    <scope>NUCLEOTIDE SEQUENCE [LARGE SCALE GENOMIC DNA]</scope>
    <source>
        <strain evidence="2">H3056</strain>
    </source>
</reference>